<protein>
    <submittedName>
        <fullName evidence="3">Sensor histidine kinase</fullName>
    </submittedName>
</protein>
<dbReference type="Proteomes" id="UP000480178">
    <property type="component" value="Chromosome"/>
</dbReference>
<evidence type="ECO:0000313" key="4">
    <source>
        <dbReference type="Proteomes" id="UP000480178"/>
    </source>
</evidence>
<dbReference type="SUPFAM" id="SSF55874">
    <property type="entry name" value="ATPase domain of HSP90 chaperone/DNA topoisomerase II/histidine kinase"/>
    <property type="match status" value="1"/>
</dbReference>
<feature type="transmembrane region" description="Helical" evidence="1">
    <location>
        <begin position="77"/>
        <end position="96"/>
    </location>
</feature>
<feature type="domain" description="Signal transduction histidine kinase internal region" evidence="2">
    <location>
        <begin position="176"/>
        <end position="253"/>
    </location>
</feature>
<dbReference type="AlphaFoldDB" id="A0A6C0GKD5"/>
<keyword evidence="4" id="KW-1185">Reference proteome</keyword>
<dbReference type="EMBL" id="CP048222">
    <property type="protein sequence ID" value="QHT68284.1"/>
    <property type="molecule type" value="Genomic_DNA"/>
</dbReference>
<sequence>MAMASIFSRLPLFLVHGLVWVLLGLMLLVFSPLNMNVTLPAEFWIKQGILFCLWIGAFYINILIWVPKFLFENKINLFVLSAFGTTLVVIALIWLTEYSLNLPTLMHQAFHPEKHIPGESKSVPLWALTFPFFSTLMALGIGTTIAAVQKSQKDTLLRQEEALLRKTLEQQRTNSELSFLKAQINPHFFFNTLNNIYALTMLNVESSRQALLKLSRMMRYVLYDTQKDMVLLSQEIAFIQDYIELMQLRLTDKVEISFQKPTPLRDVQIAPMILLPFVENAFKHGVSSLHASRISIALQQQPGQLEVKVRNTMFSEQNKSLEQGNGIGLVNTRRRLDLLYPDHYNLSVAEDTTQHEYLVHLTLDLS</sequence>
<dbReference type="InterPro" id="IPR010559">
    <property type="entry name" value="Sig_transdc_His_kin_internal"/>
</dbReference>
<dbReference type="KEGG" id="rhoz:GXP67_17385"/>
<dbReference type="GO" id="GO:0000155">
    <property type="term" value="F:phosphorelay sensor kinase activity"/>
    <property type="evidence" value="ECO:0007669"/>
    <property type="project" value="InterPro"/>
</dbReference>
<keyword evidence="1" id="KW-1133">Transmembrane helix</keyword>
<accession>A0A6C0GKD5</accession>
<dbReference type="PANTHER" id="PTHR34220">
    <property type="entry name" value="SENSOR HISTIDINE KINASE YPDA"/>
    <property type="match status" value="1"/>
</dbReference>
<evidence type="ECO:0000313" key="3">
    <source>
        <dbReference type="EMBL" id="QHT68284.1"/>
    </source>
</evidence>
<feature type="transmembrane region" description="Helical" evidence="1">
    <location>
        <begin position="12"/>
        <end position="31"/>
    </location>
</feature>
<dbReference type="GO" id="GO:0016020">
    <property type="term" value="C:membrane"/>
    <property type="evidence" value="ECO:0007669"/>
    <property type="project" value="InterPro"/>
</dbReference>
<dbReference type="PANTHER" id="PTHR34220:SF7">
    <property type="entry name" value="SENSOR HISTIDINE KINASE YPDA"/>
    <property type="match status" value="1"/>
</dbReference>
<feature type="transmembrane region" description="Helical" evidence="1">
    <location>
        <begin position="125"/>
        <end position="148"/>
    </location>
</feature>
<feature type="transmembrane region" description="Helical" evidence="1">
    <location>
        <begin position="43"/>
        <end position="65"/>
    </location>
</feature>
<dbReference type="InterPro" id="IPR036890">
    <property type="entry name" value="HATPase_C_sf"/>
</dbReference>
<evidence type="ECO:0000259" key="2">
    <source>
        <dbReference type="Pfam" id="PF06580"/>
    </source>
</evidence>
<proteinExistence type="predicted"/>
<name>A0A6C0GKD5_9BACT</name>
<evidence type="ECO:0000256" key="1">
    <source>
        <dbReference type="SAM" id="Phobius"/>
    </source>
</evidence>
<keyword evidence="3" id="KW-0808">Transferase</keyword>
<dbReference type="Pfam" id="PF06580">
    <property type="entry name" value="His_kinase"/>
    <property type="match status" value="1"/>
</dbReference>
<gene>
    <name evidence="3" type="ORF">GXP67_17385</name>
</gene>
<dbReference type="InterPro" id="IPR050640">
    <property type="entry name" value="Bact_2-comp_sensor_kinase"/>
</dbReference>
<keyword evidence="1" id="KW-0472">Membrane</keyword>
<dbReference type="Gene3D" id="3.30.565.10">
    <property type="entry name" value="Histidine kinase-like ATPase, C-terminal domain"/>
    <property type="match status" value="1"/>
</dbReference>
<keyword evidence="1" id="KW-0812">Transmembrane</keyword>
<keyword evidence="3" id="KW-0418">Kinase</keyword>
<organism evidence="3 4">
    <name type="scientific">Rhodocytophaga rosea</name>
    <dbReference type="NCBI Taxonomy" id="2704465"/>
    <lineage>
        <taxon>Bacteria</taxon>
        <taxon>Pseudomonadati</taxon>
        <taxon>Bacteroidota</taxon>
        <taxon>Cytophagia</taxon>
        <taxon>Cytophagales</taxon>
        <taxon>Rhodocytophagaceae</taxon>
        <taxon>Rhodocytophaga</taxon>
    </lineage>
</organism>
<reference evidence="3 4" key="1">
    <citation type="submission" date="2020-01" db="EMBL/GenBank/DDBJ databases">
        <authorList>
            <person name="Kim M.K."/>
        </authorList>
    </citation>
    <scope>NUCLEOTIDE SEQUENCE [LARGE SCALE GENOMIC DNA]</scope>
    <source>
        <strain evidence="3 4">172606-1</strain>
    </source>
</reference>